<dbReference type="InterPro" id="IPR057027">
    <property type="entry name" value="TPR_mt"/>
</dbReference>
<dbReference type="PANTHER" id="PTHR47942">
    <property type="entry name" value="TETRATRICOPEPTIDE REPEAT (TPR)-LIKE SUPERFAMILY PROTEIN-RELATED"/>
    <property type="match status" value="1"/>
</dbReference>
<reference evidence="4 5" key="1">
    <citation type="journal article" date="2018" name="Evol. Lett.">
        <title>Horizontal gene cluster transfer increased hallucinogenic mushroom diversity.</title>
        <authorList>
            <person name="Reynolds H.T."/>
            <person name="Vijayakumar V."/>
            <person name="Gluck-Thaler E."/>
            <person name="Korotkin H.B."/>
            <person name="Matheny P.B."/>
            <person name="Slot J.C."/>
        </authorList>
    </citation>
    <scope>NUCLEOTIDE SEQUENCE [LARGE SCALE GENOMIC DNA]</scope>
    <source>
        <strain evidence="4 5">SRW20</strain>
    </source>
</reference>
<keyword evidence="5" id="KW-1185">Reference proteome</keyword>
<dbReference type="EMBL" id="NHYE01001182">
    <property type="protein sequence ID" value="PPQ97834.1"/>
    <property type="molecule type" value="Genomic_DNA"/>
</dbReference>
<proteinExistence type="predicted"/>
<dbReference type="PANTHER" id="PTHR47942:SF63">
    <property type="entry name" value="PENTATRICOPEPTIDE REPEAT-CONTAINING PROTEIN"/>
    <property type="match status" value="1"/>
</dbReference>
<evidence type="ECO:0000256" key="1">
    <source>
        <dbReference type="ARBA" id="ARBA00022737"/>
    </source>
</evidence>
<dbReference type="NCBIfam" id="TIGR00756">
    <property type="entry name" value="PPR"/>
    <property type="match status" value="1"/>
</dbReference>
<dbReference type="InParanoid" id="A0A409Y474"/>
<comment type="caution">
    <text evidence="4">The sequence shown here is derived from an EMBL/GenBank/DDBJ whole genome shotgun (WGS) entry which is preliminary data.</text>
</comment>
<dbReference type="Pfam" id="PF23276">
    <property type="entry name" value="TPR_24"/>
    <property type="match status" value="1"/>
</dbReference>
<keyword evidence="1" id="KW-0677">Repeat</keyword>
<gene>
    <name evidence="4" type="ORF">CVT26_012945</name>
</gene>
<evidence type="ECO:0000256" key="2">
    <source>
        <dbReference type="PROSITE-ProRule" id="PRU00708"/>
    </source>
</evidence>
<dbReference type="Gene3D" id="1.25.40.10">
    <property type="entry name" value="Tetratricopeptide repeat domain"/>
    <property type="match status" value="3"/>
</dbReference>
<dbReference type="Pfam" id="PF13812">
    <property type="entry name" value="PPR_3"/>
    <property type="match status" value="1"/>
</dbReference>
<accession>A0A409Y474</accession>
<evidence type="ECO:0000313" key="5">
    <source>
        <dbReference type="Proteomes" id="UP000284706"/>
    </source>
</evidence>
<dbReference type="STRING" id="231916.A0A409Y474"/>
<name>A0A409Y474_9AGAR</name>
<dbReference type="OrthoDB" id="185373at2759"/>
<organism evidence="4 5">
    <name type="scientific">Gymnopilus dilepis</name>
    <dbReference type="NCBI Taxonomy" id="231916"/>
    <lineage>
        <taxon>Eukaryota</taxon>
        <taxon>Fungi</taxon>
        <taxon>Dikarya</taxon>
        <taxon>Basidiomycota</taxon>
        <taxon>Agaricomycotina</taxon>
        <taxon>Agaricomycetes</taxon>
        <taxon>Agaricomycetidae</taxon>
        <taxon>Agaricales</taxon>
        <taxon>Agaricineae</taxon>
        <taxon>Hymenogastraceae</taxon>
        <taxon>Gymnopilus</taxon>
    </lineage>
</organism>
<protein>
    <recommendedName>
        <fullName evidence="3">Pentatricopeptide repeat-containing protein-mitochondrial domain-containing protein</fullName>
    </recommendedName>
</protein>
<dbReference type="PROSITE" id="PS51375">
    <property type="entry name" value="PPR"/>
    <property type="match status" value="3"/>
</dbReference>
<feature type="repeat" description="PPR" evidence="2">
    <location>
        <begin position="652"/>
        <end position="687"/>
    </location>
</feature>
<feature type="repeat" description="PPR" evidence="2">
    <location>
        <begin position="617"/>
        <end position="651"/>
    </location>
</feature>
<sequence length="730" mass="81885">MNVVGRALRRSALNSASFRLPVQPSVYVASVSSLRCANRLFSQAPNPQESSKVTELIEALKSSNDLPSIHSSCSALRAEITKAHGFSPVSPSSSDVDRLLAVLHLLVVSGRTHDWERFEQIFRDLRPALGLKPSKSLYSSILLRLAEEGHHHRALDLLLKMPQLPGQMTPELSQIHLVLKTSSQTADLQFLKECVANMRRMGQRPTPKTFVILFNACGTIAARREALPSLDEVSSLVQEYVRQGLTFDSIVAQAIYNIYAEAADFDRAQEALTFYETAVSSSKDEASNTAPSQIVRDAARSMLRKSRTYADIKSVSQRLGVPCNVEHYSIVIGNCIRAGNKSEAFNVYAKSKEDGIIPDAALVAPLLRVLNEERSSDVVDKAISIYRDLADAQRSSPSQAVKDLDHHSAGPDAAIYDRLFRILLSSPDSNKCLPIVESLIEEMAARGLPTDTNSVATAQILSEMRRTRDFSQAVDVYHERRGCLNEHGYHAVLQEYCRISFVGDLEVPLITQYFSIVNDMRLRQIPITSKVYTIILYYIGIMATKIRESRMDSSLSRHVLERLISTTRRVHDYLTLDASISPDAILWNQLMNTYQRMGCLGDACRLWEVMYLSGRFDQVSVNIILDACGHGGRLDIASSVLSKLLRTGFALDLHNWNTWLESLCRNGKIDLAVQVVLHKMKENGMRPNLHSIRVIYNFAKRHRVDPSTLRPVQEYYPALWAQLMRETRNP</sequence>
<feature type="repeat" description="PPR" evidence="2">
    <location>
        <begin position="324"/>
        <end position="358"/>
    </location>
</feature>
<dbReference type="AlphaFoldDB" id="A0A409Y474"/>
<evidence type="ECO:0000313" key="4">
    <source>
        <dbReference type="EMBL" id="PPQ97834.1"/>
    </source>
</evidence>
<dbReference type="InterPro" id="IPR002885">
    <property type="entry name" value="PPR_rpt"/>
</dbReference>
<dbReference type="Proteomes" id="UP000284706">
    <property type="component" value="Unassembled WGS sequence"/>
</dbReference>
<evidence type="ECO:0000259" key="3">
    <source>
        <dbReference type="Pfam" id="PF23276"/>
    </source>
</evidence>
<feature type="domain" description="Pentatricopeptide repeat-containing protein-mitochondrial" evidence="3">
    <location>
        <begin position="624"/>
        <end position="702"/>
    </location>
</feature>
<dbReference type="InterPro" id="IPR051222">
    <property type="entry name" value="PPR/CCM1_RNA-binding"/>
</dbReference>
<dbReference type="InterPro" id="IPR011990">
    <property type="entry name" value="TPR-like_helical_dom_sf"/>
</dbReference>